<gene>
    <name evidence="1" type="ORF">LNTAR_15087</name>
</gene>
<evidence type="ECO:0000313" key="2">
    <source>
        <dbReference type="Proteomes" id="UP000004947"/>
    </source>
</evidence>
<dbReference type="AlphaFoldDB" id="A6DRE2"/>
<evidence type="ECO:0000313" key="1">
    <source>
        <dbReference type="EMBL" id="EDM25752.1"/>
    </source>
</evidence>
<proteinExistence type="predicted"/>
<dbReference type="eggNOG" id="COG0846">
    <property type="taxonomic scope" value="Bacteria"/>
</dbReference>
<dbReference type="Gene3D" id="3.40.50.1220">
    <property type="entry name" value="TPP-binding domain"/>
    <property type="match status" value="1"/>
</dbReference>
<dbReference type="RefSeq" id="WP_007280414.1">
    <property type="nucleotide sequence ID" value="NZ_ABCK01000024.1"/>
</dbReference>
<sequence length="1188" mass="137964">MKIKDIDFPDEILRAQEEGTLVVFAGAGVSIPSGLPNFYDLVDKVAKGSGIDFYTQPDLSKKILPAISSSDINFNDTTVQEMVIRINKSLPSINEPPDKFLGKLEDNDIKIHERSASILSSNDYQPNLLHQSIVDLFRDEKSVRIVTTNFDKLFTDTLGAKKFNVETYTAPALPLGSDFSGLVYLHGTVDKPSNTVLTDRDFSQAYITRGWARFFIQDMLENYTVLFIGYSYDDIIMSYLTRGIDLQSKKHFALSERPKDHWDTLNINVIPFPLYEDGDKFRALGESLSELARLSSMGVFDHKKRISDIALKHPPLQFSEEDDYLLRMIQKANHLSTFTDVAKGADWIKWSQERALLEDLFNSDQNECTERSNTLADWLCLNGISSPQLLLDIYCKSTKGKGIAFPLWSNMYRHMFNTKFEVHEDTRKLWLPVLLENWNFDWRVSTLEDLLNHLLKAKEYDLSLQVISKLFEPRLHATRSDKITFPICQHQSKELYETLGDLPSIYQRKIFELLVSKFQQAHSLATIYMNSSRTRCVLCWRAAIEDHSQNYLHYNIDYLVNILRDILKTLEQEDSHYFEYVLKAWLESDIPLFRRLAVNALGDCQNLGPKEKLSLAVNLKLMKDIVVYHEFFVLIGKLYPQLPVDERKALISHIKAKDNKETDRFGDYLLWIKEKSQVDCPVLKQYIEYENLEGKTLSKYVGFLSYSYSSCSGVKSPLSGDKIRSMPVPALIDFTLNFKDEFMGARKDGLFFEVRNQIIKDSKWGMTLAKYFISNEVDEELQNEFTHRVLSSWQQTTVPQELWTEILSLLENHNEVFEKDYNILNLLESGIKHSDSPIPQELWKRAETLVRKLYLQSQSDEFDLENDVLSQSINHSGGVAAQFYIHLLLKQRKLAAEDWSGIDEYNTEILELMLNGSDPQSHLSRVCLLGQLHLFYYWDPDWTEENMLIHFNWDGDATNASLAWHGFLAWGHWQYNFIDQWIPYYLQCFDHLDELENLSKPLVEHIAQIYMFADLPQATLNELLLVLNKIDATQRSDFTCHLGWQLGHLEQERIDQVWSTRLEPLVSNRLQGIPVVYEKHEYKELIEVLPKLKASFRGAVELITSHEFNDLNLDSSLWHYLLRTDLIEGEVQSVAKLVIYIIKNNSNRWLFSGRKFKEFYERLYPLLSPDLKRRIDELLELNNISISG</sequence>
<dbReference type="OrthoDB" id="5521101at2"/>
<accession>A6DRE2</accession>
<protein>
    <submittedName>
        <fullName evidence="1">Uncharacterized protein</fullName>
    </submittedName>
</protein>
<dbReference type="SUPFAM" id="SSF52467">
    <property type="entry name" value="DHS-like NAD/FAD-binding domain"/>
    <property type="match status" value="1"/>
</dbReference>
<dbReference type="Pfam" id="PF13289">
    <property type="entry name" value="SIR2_2"/>
    <property type="match status" value="1"/>
</dbReference>
<name>A6DRE2_9BACT</name>
<reference evidence="1 2" key="1">
    <citation type="journal article" date="2010" name="J. Bacteriol.">
        <title>Genome sequence of Lentisphaera araneosa HTCC2155T, the type species of the order Lentisphaerales in the phylum Lentisphaerae.</title>
        <authorList>
            <person name="Thrash J.C."/>
            <person name="Cho J.C."/>
            <person name="Vergin K.L."/>
            <person name="Morris R.M."/>
            <person name="Giovannoni S.J."/>
        </authorList>
    </citation>
    <scope>NUCLEOTIDE SEQUENCE [LARGE SCALE GENOMIC DNA]</scope>
    <source>
        <strain evidence="1 2">HTCC2155</strain>
    </source>
</reference>
<dbReference type="InterPro" id="IPR029035">
    <property type="entry name" value="DHS-like_NAD/FAD-binding_dom"/>
</dbReference>
<dbReference type="Proteomes" id="UP000004947">
    <property type="component" value="Unassembled WGS sequence"/>
</dbReference>
<comment type="caution">
    <text evidence="1">The sequence shown here is derived from an EMBL/GenBank/DDBJ whole genome shotgun (WGS) entry which is preliminary data.</text>
</comment>
<organism evidence="1 2">
    <name type="scientific">Lentisphaera araneosa HTCC2155</name>
    <dbReference type="NCBI Taxonomy" id="313628"/>
    <lineage>
        <taxon>Bacteria</taxon>
        <taxon>Pseudomonadati</taxon>
        <taxon>Lentisphaerota</taxon>
        <taxon>Lentisphaeria</taxon>
        <taxon>Lentisphaerales</taxon>
        <taxon>Lentisphaeraceae</taxon>
        <taxon>Lentisphaera</taxon>
    </lineage>
</organism>
<dbReference type="EMBL" id="ABCK01000024">
    <property type="protein sequence ID" value="EDM25752.1"/>
    <property type="molecule type" value="Genomic_DNA"/>
</dbReference>
<dbReference type="STRING" id="313628.LNTAR_15087"/>
<keyword evidence="2" id="KW-1185">Reference proteome</keyword>